<gene>
    <name evidence="2" type="ORF">GSM42_16605</name>
</gene>
<dbReference type="Pfam" id="PF00857">
    <property type="entry name" value="Isochorismatase"/>
    <property type="match status" value="1"/>
</dbReference>
<dbReference type="InterPro" id="IPR000868">
    <property type="entry name" value="Isochorismatase-like_dom"/>
</dbReference>
<comment type="caution">
    <text evidence="2">The sequence shown here is derived from an EMBL/GenBank/DDBJ whole genome shotgun (WGS) entry which is preliminary data.</text>
</comment>
<keyword evidence="3" id="KW-1185">Reference proteome</keyword>
<evidence type="ECO:0000313" key="2">
    <source>
        <dbReference type="EMBL" id="MXQ55306.1"/>
    </source>
</evidence>
<proteinExistence type="predicted"/>
<dbReference type="RefSeq" id="WP_160802657.1">
    <property type="nucleotide sequence ID" value="NZ_WUUL01000013.1"/>
</dbReference>
<evidence type="ECO:0000313" key="3">
    <source>
        <dbReference type="Proteomes" id="UP000430692"/>
    </source>
</evidence>
<dbReference type="Gene3D" id="3.40.50.850">
    <property type="entry name" value="Isochorismatase-like"/>
    <property type="match status" value="1"/>
</dbReference>
<reference evidence="2 3" key="1">
    <citation type="submission" date="2019-12" db="EMBL/GenBank/DDBJ databases">
        <title>Whole-genome analyses of novel actinobacteria.</title>
        <authorList>
            <person name="Sahin N."/>
            <person name="Saygin H."/>
        </authorList>
    </citation>
    <scope>NUCLEOTIDE SEQUENCE [LARGE SCALE GENOMIC DNA]</scope>
    <source>
        <strain evidence="2 3">KC615</strain>
    </source>
</reference>
<name>A0A6I4W018_9BACL</name>
<dbReference type="AlphaFoldDB" id="A0A6I4W018"/>
<dbReference type="EMBL" id="WUUL01000013">
    <property type="protein sequence ID" value="MXQ55306.1"/>
    <property type="molecule type" value="Genomic_DNA"/>
</dbReference>
<feature type="domain" description="Isochorismatase-like" evidence="1">
    <location>
        <begin position="3"/>
        <end position="152"/>
    </location>
</feature>
<accession>A0A6I4W018</accession>
<protein>
    <submittedName>
        <fullName evidence="2">Isochorismatase family protein</fullName>
    </submittedName>
</protein>
<dbReference type="Proteomes" id="UP000430692">
    <property type="component" value="Unassembled WGS sequence"/>
</dbReference>
<evidence type="ECO:0000259" key="1">
    <source>
        <dbReference type="Pfam" id="PF00857"/>
    </source>
</evidence>
<dbReference type="InterPro" id="IPR036380">
    <property type="entry name" value="Isochorismatase-like_sf"/>
</dbReference>
<dbReference type="SUPFAM" id="SSF52499">
    <property type="entry name" value="Isochorismatase-like hydrolases"/>
    <property type="match status" value="1"/>
</dbReference>
<organism evidence="2 3">
    <name type="scientific">Shimazuella alba</name>
    <dbReference type="NCBI Taxonomy" id="2690964"/>
    <lineage>
        <taxon>Bacteria</taxon>
        <taxon>Bacillati</taxon>
        <taxon>Bacillota</taxon>
        <taxon>Bacilli</taxon>
        <taxon>Bacillales</taxon>
        <taxon>Thermoactinomycetaceae</taxon>
        <taxon>Shimazuella</taxon>
    </lineage>
</organism>
<sequence>MNTLLFVVDVQNGFVSEKTKFVLERITSLLQKNLFDYVAFTQFINEDPSPYRDYLHWRKLSTSAEQDIHAAIKPYVTNIFKKGTYSAINMETMKFIKEHNIGKVFILGIDTDCCVLKTAVDLFENHIHPIVLAHYSASNGGKVSHDAGVKVLERLIGRHNIIHSEIDADIVSAV</sequence>